<protein>
    <submittedName>
        <fullName evidence="1">Uncharacterized protein</fullName>
    </submittedName>
</protein>
<dbReference type="EMBL" id="JADBEL010000050">
    <property type="protein sequence ID" value="MBE1557091.1"/>
    <property type="molecule type" value="Genomic_DNA"/>
</dbReference>
<dbReference type="RefSeq" id="WP_192600677.1">
    <property type="nucleotide sequence ID" value="NZ_JADBEL010000050.1"/>
</dbReference>
<proteinExistence type="predicted"/>
<sequence>MEELEILDIKKTSINYYCTELDKLLEKGFAKADYSVVLGELKDDVNIKKAEINFMLFLNTEEFVDLDKSQNIDAKIELTYIMIFSTSNDLNEIDDKMIMVHIEPYIRKELFDFYSEIGLPTIPLPYRFWNHDKKK</sequence>
<evidence type="ECO:0000313" key="1">
    <source>
        <dbReference type="EMBL" id="MBE1557091.1"/>
    </source>
</evidence>
<name>A0A927MN65_9BACL</name>
<comment type="caution">
    <text evidence="1">The sequence shown here is derived from an EMBL/GenBank/DDBJ whole genome shotgun (WGS) entry which is preliminary data.</text>
</comment>
<gene>
    <name evidence="1" type="ORF">H4683_004223</name>
</gene>
<organism evidence="1 2">
    <name type="scientific">Sporosarcina limicola</name>
    <dbReference type="NCBI Taxonomy" id="34101"/>
    <lineage>
        <taxon>Bacteria</taxon>
        <taxon>Bacillati</taxon>
        <taxon>Bacillota</taxon>
        <taxon>Bacilli</taxon>
        <taxon>Bacillales</taxon>
        <taxon>Caryophanaceae</taxon>
        <taxon>Sporosarcina</taxon>
    </lineage>
</organism>
<dbReference type="Proteomes" id="UP000658225">
    <property type="component" value="Unassembled WGS sequence"/>
</dbReference>
<keyword evidence="2" id="KW-1185">Reference proteome</keyword>
<evidence type="ECO:0000313" key="2">
    <source>
        <dbReference type="Proteomes" id="UP000658225"/>
    </source>
</evidence>
<reference evidence="1" key="1">
    <citation type="submission" date="2020-10" db="EMBL/GenBank/DDBJ databases">
        <title>Genomic Encyclopedia of Type Strains, Phase IV (KMG-IV): sequencing the most valuable type-strain genomes for metagenomic binning, comparative biology and taxonomic classification.</title>
        <authorList>
            <person name="Goeker M."/>
        </authorList>
    </citation>
    <scope>NUCLEOTIDE SEQUENCE</scope>
    <source>
        <strain evidence="1">DSM 13886</strain>
    </source>
</reference>
<dbReference type="AlphaFoldDB" id="A0A927MN65"/>
<accession>A0A927MN65</accession>